<proteinExistence type="predicted"/>
<evidence type="ECO:0000256" key="1">
    <source>
        <dbReference type="SAM" id="MobiDB-lite"/>
    </source>
</evidence>
<protein>
    <submittedName>
        <fullName evidence="2">Uncharacterized protein</fullName>
    </submittedName>
</protein>
<evidence type="ECO:0000313" key="3">
    <source>
        <dbReference type="Proteomes" id="UP000784294"/>
    </source>
</evidence>
<reference evidence="2" key="1">
    <citation type="submission" date="2018-11" db="EMBL/GenBank/DDBJ databases">
        <authorList>
            <consortium name="Pathogen Informatics"/>
        </authorList>
    </citation>
    <scope>NUCLEOTIDE SEQUENCE</scope>
</reference>
<feature type="region of interest" description="Disordered" evidence="1">
    <location>
        <begin position="1"/>
        <end position="43"/>
    </location>
</feature>
<organism evidence="2 3">
    <name type="scientific">Protopolystoma xenopodis</name>
    <dbReference type="NCBI Taxonomy" id="117903"/>
    <lineage>
        <taxon>Eukaryota</taxon>
        <taxon>Metazoa</taxon>
        <taxon>Spiralia</taxon>
        <taxon>Lophotrochozoa</taxon>
        <taxon>Platyhelminthes</taxon>
        <taxon>Monogenea</taxon>
        <taxon>Polyopisthocotylea</taxon>
        <taxon>Polystomatidea</taxon>
        <taxon>Polystomatidae</taxon>
        <taxon>Protopolystoma</taxon>
    </lineage>
</organism>
<dbReference type="Proteomes" id="UP000784294">
    <property type="component" value="Unassembled WGS sequence"/>
</dbReference>
<feature type="compositionally biased region" description="Basic residues" evidence="1">
    <location>
        <begin position="11"/>
        <end position="22"/>
    </location>
</feature>
<comment type="caution">
    <text evidence="2">The sequence shown here is derived from an EMBL/GenBank/DDBJ whole genome shotgun (WGS) entry which is preliminary data.</text>
</comment>
<evidence type="ECO:0000313" key="2">
    <source>
        <dbReference type="EMBL" id="VEL35438.1"/>
    </source>
</evidence>
<gene>
    <name evidence="2" type="ORF">PXEA_LOCUS28878</name>
</gene>
<sequence length="104" mass="12355">MTYERLAPFYRNRRRLTRKQRRHECSTNSNPPSSSGGIDLRISSPNTFTRNGIKFNNYQLEVGHFTELNLGNSRGQNFHRTRFREDQSRVHQCQYSRLRYATGD</sequence>
<keyword evidence="3" id="KW-1185">Reference proteome</keyword>
<dbReference type="EMBL" id="CAAALY010249853">
    <property type="protein sequence ID" value="VEL35438.1"/>
    <property type="molecule type" value="Genomic_DNA"/>
</dbReference>
<dbReference type="AlphaFoldDB" id="A0A448XFU4"/>
<name>A0A448XFU4_9PLAT</name>
<accession>A0A448XFU4</accession>
<feature type="compositionally biased region" description="Low complexity" evidence="1">
    <location>
        <begin position="28"/>
        <end position="37"/>
    </location>
</feature>